<protein>
    <submittedName>
        <fullName evidence="1">Uncharacterized protein</fullName>
    </submittedName>
</protein>
<dbReference type="Proteomes" id="UP000181790">
    <property type="component" value="Unassembled WGS sequence"/>
</dbReference>
<gene>
    <name evidence="1" type="ORF">BLX24_03645</name>
</gene>
<sequence length="272" mass="31323">MKKFWISEREYHVADSWQECTPEQLKNGLLLQLSASVEKHELRKAHYTVMMLRILSDCQVKQLSQLNGEQLYRLKKLVKWAFETPVTSQPFGHFTLNGKDYLLPAEGFANTSAIELAMANIYYLQFAKGHKEAALKLVATLCRPQRTDIKSFRRSVKWNGDAREEYNSVLADERAAEFSKLHFGVVIAVVQYFESLNRSFLERYGEVFGGDPEEKAPPLYKNGEGWLTCLEQVAELGTHGQFQQVCAENCHTIWLYLKHRTLKRNSANQVNV</sequence>
<dbReference type="AlphaFoldDB" id="A0A1S2VS53"/>
<reference evidence="1 2" key="1">
    <citation type="submission" date="2016-10" db="EMBL/GenBank/DDBJ databases">
        <title>Arsenicibacter rosenii gen. nov., sp. nov., an efficient arsenic-methylating bacterium isolated from an arsenic-contaminated paddy soil.</title>
        <authorList>
            <person name="Huang K."/>
        </authorList>
    </citation>
    <scope>NUCLEOTIDE SEQUENCE [LARGE SCALE GENOMIC DNA]</scope>
    <source>
        <strain evidence="1 2">SM-1</strain>
    </source>
</reference>
<accession>A0A1S2VS53</accession>
<name>A0A1S2VS53_9BACT</name>
<keyword evidence="2" id="KW-1185">Reference proteome</keyword>
<organism evidence="1 2">
    <name type="scientific">Arsenicibacter rosenii</name>
    <dbReference type="NCBI Taxonomy" id="1750698"/>
    <lineage>
        <taxon>Bacteria</taxon>
        <taxon>Pseudomonadati</taxon>
        <taxon>Bacteroidota</taxon>
        <taxon>Cytophagia</taxon>
        <taxon>Cytophagales</taxon>
        <taxon>Spirosomataceae</taxon>
        <taxon>Arsenicibacter</taxon>
    </lineage>
</organism>
<dbReference type="RefSeq" id="WP_071501669.1">
    <property type="nucleotide sequence ID" value="NZ_MORL01000001.1"/>
</dbReference>
<dbReference type="EMBL" id="MORL01000001">
    <property type="protein sequence ID" value="OIN61165.1"/>
    <property type="molecule type" value="Genomic_DNA"/>
</dbReference>
<comment type="caution">
    <text evidence="1">The sequence shown here is derived from an EMBL/GenBank/DDBJ whole genome shotgun (WGS) entry which is preliminary data.</text>
</comment>
<proteinExistence type="predicted"/>
<evidence type="ECO:0000313" key="2">
    <source>
        <dbReference type="Proteomes" id="UP000181790"/>
    </source>
</evidence>
<dbReference type="OrthoDB" id="879730at2"/>
<evidence type="ECO:0000313" key="1">
    <source>
        <dbReference type="EMBL" id="OIN61165.1"/>
    </source>
</evidence>